<sequence length="115" mass="12007">MSFDALIAKVEQAERALEAQERRVAADVRQLKSSWREAWTPGRIVVAGAVAGFLVGRARPLRIADGGNVLQMVSALAGLFAGGQVQAAFDEATQAAERAEGNGADAQSVDAEQAA</sequence>
<evidence type="ECO:0000313" key="3">
    <source>
        <dbReference type="EMBL" id="QDQ74322.1"/>
    </source>
</evidence>
<accession>A0A516V727</accession>
<evidence type="ECO:0008006" key="5">
    <source>
        <dbReference type="Google" id="ProtNLM"/>
    </source>
</evidence>
<organism evidence="3 4">
    <name type="scientific">Pseudoluteimonas lycopersici</name>
    <dbReference type="NCBI Taxonomy" id="1324796"/>
    <lineage>
        <taxon>Bacteria</taxon>
        <taxon>Pseudomonadati</taxon>
        <taxon>Pseudomonadota</taxon>
        <taxon>Gammaproteobacteria</taxon>
        <taxon>Lysobacterales</taxon>
        <taxon>Lysobacteraceae</taxon>
        <taxon>Pseudoluteimonas</taxon>
    </lineage>
</organism>
<feature type="region of interest" description="Disordered" evidence="2">
    <location>
        <begin position="93"/>
        <end position="115"/>
    </location>
</feature>
<evidence type="ECO:0000256" key="2">
    <source>
        <dbReference type="SAM" id="MobiDB-lite"/>
    </source>
</evidence>
<evidence type="ECO:0000256" key="1">
    <source>
        <dbReference type="SAM" id="Coils"/>
    </source>
</evidence>
<reference evidence="3 4" key="1">
    <citation type="submission" date="2019-07" db="EMBL/GenBank/DDBJ databases">
        <title>Lysobacter weifangensis sp. nov., isolated from bensulfuron-methyl contaminated farmland soil.</title>
        <authorList>
            <person name="Zhao H."/>
        </authorList>
    </citation>
    <scope>NUCLEOTIDE SEQUENCE [LARGE SCALE GENOMIC DNA]</scope>
    <source>
        <strain evidence="3 4">CC-Bw-6</strain>
    </source>
</reference>
<dbReference type="Proteomes" id="UP000315891">
    <property type="component" value="Chromosome"/>
</dbReference>
<protein>
    <recommendedName>
        <fullName evidence="5">Protein sip-5</fullName>
    </recommendedName>
</protein>
<evidence type="ECO:0000313" key="4">
    <source>
        <dbReference type="Proteomes" id="UP000315891"/>
    </source>
</evidence>
<dbReference type="EMBL" id="CP041742">
    <property type="protein sequence ID" value="QDQ74322.1"/>
    <property type="molecule type" value="Genomic_DNA"/>
</dbReference>
<keyword evidence="4" id="KW-1185">Reference proteome</keyword>
<feature type="coiled-coil region" evidence="1">
    <location>
        <begin position="3"/>
        <end position="30"/>
    </location>
</feature>
<dbReference type="AlphaFoldDB" id="A0A516V727"/>
<gene>
    <name evidence="3" type="ORF">FNZ56_10735</name>
</gene>
<keyword evidence="1" id="KW-0175">Coiled coil</keyword>
<dbReference type="OrthoDB" id="6027991at2"/>
<proteinExistence type="predicted"/>
<name>A0A516V727_9GAMM</name>
<dbReference type="RefSeq" id="WP_143879831.1">
    <property type="nucleotide sequence ID" value="NZ_BAABLZ010000001.1"/>
</dbReference>